<dbReference type="SUPFAM" id="SSF49899">
    <property type="entry name" value="Concanavalin A-like lectins/glucanases"/>
    <property type="match status" value="1"/>
</dbReference>
<dbReference type="CDD" id="cd16541">
    <property type="entry name" value="RING-HC_RNF123"/>
    <property type="match status" value="1"/>
</dbReference>
<keyword evidence="3" id="KW-0862">Zinc</keyword>
<organism evidence="8 9">
    <name type="scientific">Orchesella cincta</name>
    <name type="common">Springtail</name>
    <name type="synonym">Podura cincta</name>
    <dbReference type="NCBI Taxonomy" id="48709"/>
    <lineage>
        <taxon>Eukaryota</taxon>
        <taxon>Metazoa</taxon>
        <taxon>Ecdysozoa</taxon>
        <taxon>Arthropoda</taxon>
        <taxon>Hexapoda</taxon>
        <taxon>Collembola</taxon>
        <taxon>Entomobryomorpha</taxon>
        <taxon>Entomobryoidea</taxon>
        <taxon>Orchesellidae</taxon>
        <taxon>Orchesellinae</taxon>
        <taxon>Orchesella</taxon>
    </lineage>
</organism>
<dbReference type="Gene3D" id="2.60.120.920">
    <property type="match status" value="1"/>
</dbReference>
<dbReference type="OMA" id="LCCFHRL"/>
<dbReference type="OrthoDB" id="258495at2759"/>
<dbReference type="InterPro" id="IPR043136">
    <property type="entry name" value="B30.2/SPRY_sf"/>
</dbReference>
<feature type="compositionally biased region" description="Low complexity" evidence="5">
    <location>
        <begin position="663"/>
        <end position="678"/>
    </location>
</feature>
<dbReference type="GO" id="GO:0051603">
    <property type="term" value="P:proteolysis involved in protein catabolic process"/>
    <property type="evidence" value="ECO:0007669"/>
    <property type="project" value="TreeGrafter"/>
</dbReference>
<sequence length="1459" mass="161960">MSTSSVLSRNVITQIFGTDFVTSLESQDATFGDGSSGGESRNGSGVKSHVVNSSSGVGHLVGVSQSNSDGVKPSKSPRTSPPVDVEMDTTEPKKVIQSSGDVFGQLIQRQLETVVEESKKQQRVVNQEGRLGPNIVKYDASSHIGTFIISNDRLSVNSQCNFGSVKACTCVYKGKWQYEVQLGSKGVMQIGWATLETKFSQEKGVGDTIDSYAYDGNRLRKWNKTTSPYGETWQAGDIIGCCIDLDEGKIDFYRNGKPLGTAFSNIRRGPGVAYFPAASLAYGENIVSNFGATPLQYLVDGYSPLQLQSSLDNAKTDLLLSWLSNVLSLYPGTKYNSDYIGGNNTDYLTLLVITNRLIEFLGPHLQSGFVVEQSFFPFFASCLGLPEKIAHTDIISPQNISYDKTDLLLDIMWTFLEETEMKTCLEKTCVILMNHFRSNSLSIAYPYQHYSLHCLLALARHRSTRRHMIRYLLFDKTKLMHFLHIRPMDETVLKEIIPETWWPGKSPANSSGAASYENTCHSIQQKISDLQSLQVNLMKQLLNNTDGTERRPSSRALFLRKFRQYVRDVVRPGSVLHQPINKAMATFFCFLRTVGDLYREEVEQNEEQKLPDIPSSMFFDTSISYYEMERVGGIASYLYKTHHIEVCQALSIPDYMPNNAAPTAQANNLNAPGGANLNVHRDTPMPSALQLNTSDETESDGSASVNSPSPTHQTISNHTITIAVPIQRIQPVGPVALAPVSENTGILSTTMPTGNVIQTQTNATQPRQENGVTPLLPIRQTPDHNNGVHVSATSSGEDVSAPMPVPHLGAALIAGTPSGHSMLIPMLTDFRNFIAQGERGFTYFPGGFVGFGGMEHRNAIQLHNPAVALLGKESGTMEVRASLRELLDNAVIIYSCGVQRHVEKVVGLRNTMEEYVKALDRANASLNSTSISEGERTELVKSVEIFTNKLDEQARHIAWVKSAVFTEERQIFVYQLLKTVLATLKSSSADGPLFAFVPEHYISTLINLTWFLLTQMHPTVSHSSLYGLEGILTEVAEFVATHFADARIVIAETKDTLTQALSSFICNRTMLTALEQMPQNSQISMVKSILRPYENRAWAQSNWMLVRFWQGSGFGFQYPNALESRRPFRAKPVQDEFGISTNLPPTPSRILQNHVANVLLENQKFAVSYIHSVLNQLNWAFSEFVGLLQEIQNAAQRPERVFIEARQLKICCTCFELTQALLRVVEMISTIAAPVITDASRESSEPLLARLCMLLSQIMNRIGNNTGCFSQVIELDIPGLENVTHYPLLSSVGGILVSLLVGDVEKTVESEMPATRALLCEPSFQVDSLNFFFGRNQPQSAKRIFSLQAHVPDDVSEAEINTLEKVALHITEWAQRREIEMEALDDDSACTICYASPQNTTFKPCNHRACKTCILHHLMNKGECFFCKAAIQQVFMDDGTKIHDVTSKKTEDHARRAIL</sequence>
<keyword evidence="2 4" id="KW-0863">Zinc-finger</keyword>
<dbReference type="InterPro" id="IPR001841">
    <property type="entry name" value="Znf_RING"/>
</dbReference>
<dbReference type="Gene3D" id="3.30.40.10">
    <property type="entry name" value="Zinc/RING finger domain, C3HC4 (zinc finger)"/>
    <property type="match status" value="1"/>
</dbReference>
<dbReference type="EMBL" id="LJIJ01000233">
    <property type="protein sequence ID" value="ODN00116.1"/>
    <property type="molecule type" value="Genomic_DNA"/>
</dbReference>
<feature type="compositionally biased region" description="Low complexity" evidence="5">
    <location>
        <begin position="38"/>
        <end position="64"/>
    </location>
</feature>
<dbReference type="GO" id="GO:0008270">
    <property type="term" value="F:zinc ion binding"/>
    <property type="evidence" value="ECO:0007669"/>
    <property type="project" value="UniProtKB-KW"/>
</dbReference>
<protein>
    <recommendedName>
        <fullName evidence="10">E3 ubiquitin-protein ligase RNF123</fullName>
    </recommendedName>
</protein>
<dbReference type="InterPro" id="IPR001870">
    <property type="entry name" value="B30.2/SPRY"/>
</dbReference>
<dbReference type="STRING" id="48709.A0A1D2N598"/>
<evidence type="ECO:0008006" key="10">
    <source>
        <dbReference type="Google" id="ProtNLM"/>
    </source>
</evidence>
<dbReference type="PROSITE" id="PS50188">
    <property type="entry name" value="B302_SPRY"/>
    <property type="match status" value="1"/>
</dbReference>
<comment type="caution">
    <text evidence="8">The sequence shown here is derived from an EMBL/GenBank/DDBJ whole genome shotgun (WGS) entry which is preliminary data.</text>
</comment>
<dbReference type="SMART" id="SM00449">
    <property type="entry name" value="SPRY"/>
    <property type="match status" value="1"/>
</dbReference>
<evidence type="ECO:0000259" key="7">
    <source>
        <dbReference type="PROSITE" id="PS50188"/>
    </source>
</evidence>
<evidence type="ECO:0000256" key="1">
    <source>
        <dbReference type="ARBA" id="ARBA00022723"/>
    </source>
</evidence>
<dbReference type="InterPro" id="IPR013083">
    <property type="entry name" value="Znf_RING/FYVE/PHD"/>
</dbReference>
<evidence type="ECO:0000313" key="9">
    <source>
        <dbReference type="Proteomes" id="UP000094527"/>
    </source>
</evidence>
<keyword evidence="1" id="KW-0479">Metal-binding</keyword>
<dbReference type="Pfam" id="PF25576">
    <property type="entry name" value="TPR_RNF123"/>
    <property type="match status" value="1"/>
</dbReference>
<accession>A0A1D2N598</accession>
<evidence type="ECO:0000256" key="3">
    <source>
        <dbReference type="ARBA" id="ARBA00022833"/>
    </source>
</evidence>
<dbReference type="Pfam" id="PF00622">
    <property type="entry name" value="SPRY"/>
    <property type="match status" value="1"/>
</dbReference>
<feature type="region of interest" description="Disordered" evidence="5">
    <location>
        <begin position="28"/>
        <end position="88"/>
    </location>
</feature>
<evidence type="ECO:0000256" key="5">
    <source>
        <dbReference type="SAM" id="MobiDB-lite"/>
    </source>
</evidence>
<dbReference type="Proteomes" id="UP000094527">
    <property type="component" value="Unassembled WGS sequence"/>
</dbReference>
<feature type="region of interest" description="Disordered" evidence="5">
    <location>
        <begin position="663"/>
        <end position="714"/>
    </location>
</feature>
<reference evidence="8 9" key="1">
    <citation type="journal article" date="2016" name="Genome Biol. Evol.">
        <title>Gene Family Evolution Reflects Adaptation to Soil Environmental Stressors in the Genome of the Collembolan Orchesella cincta.</title>
        <authorList>
            <person name="Faddeeva-Vakhrusheva A."/>
            <person name="Derks M.F."/>
            <person name="Anvar S.Y."/>
            <person name="Agamennone V."/>
            <person name="Suring W."/>
            <person name="Smit S."/>
            <person name="van Straalen N.M."/>
            <person name="Roelofs D."/>
        </authorList>
    </citation>
    <scope>NUCLEOTIDE SEQUENCE [LARGE SCALE GENOMIC DNA]</scope>
    <source>
        <tissue evidence="8">Mixed pool</tissue>
    </source>
</reference>
<dbReference type="PANTHER" id="PTHR13363:SF5">
    <property type="entry name" value="E3 UBIQUITIN-PROTEIN LIGASE RNF123"/>
    <property type="match status" value="1"/>
</dbReference>
<evidence type="ECO:0000256" key="2">
    <source>
        <dbReference type="ARBA" id="ARBA00022771"/>
    </source>
</evidence>
<evidence type="ECO:0000259" key="6">
    <source>
        <dbReference type="PROSITE" id="PS50089"/>
    </source>
</evidence>
<dbReference type="PANTHER" id="PTHR13363">
    <property type="entry name" value="RING FINGER AND SRY DOMAIN-CONTAINING"/>
    <property type="match status" value="1"/>
</dbReference>
<dbReference type="SUPFAM" id="SSF57850">
    <property type="entry name" value="RING/U-box"/>
    <property type="match status" value="1"/>
</dbReference>
<dbReference type="Pfam" id="PF13920">
    <property type="entry name" value="zf-C3HC4_3"/>
    <property type="match status" value="1"/>
</dbReference>
<evidence type="ECO:0000256" key="4">
    <source>
        <dbReference type="PROSITE-ProRule" id="PRU00175"/>
    </source>
</evidence>
<name>A0A1D2N598_ORCCI</name>
<dbReference type="InterPro" id="IPR057987">
    <property type="entry name" value="TPR_RNF123/RKP"/>
</dbReference>
<feature type="compositionally biased region" description="Polar residues" evidence="5">
    <location>
        <begin position="689"/>
        <end position="714"/>
    </location>
</feature>
<proteinExistence type="predicted"/>
<dbReference type="PROSITE" id="PS50089">
    <property type="entry name" value="ZF_RING_2"/>
    <property type="match status" value="1"/>
</dbReference>
<evidence type="ECO:0000313" key="8">
    <source>
        <dbReference type="EMBL" id="ODN00116.1"/>
    </source>
</evidence>
<keyword evidence="9" id="KW-1185">Reference proteome</keyword>
<feature type="domain" description="B30.2/SPRY" evidence="7">
    <location>
        <begin position="116"/>
        <end position="295"/>
    </location>
</feature>
<gene>
    <name evidence="8" type="ORF">Ocin01_06577</name>
</gene>
<dbReference type="InterPro" id="IPR045129">
    <property type="entry name" value="RNF123/RKP/RSPRY1"/>
</dbReference>
<feature type="domain" description="RING-type" evidence="6">
    <location>
        <begin position="1390"/>
        <end position="1428"/>
    </location>
</feature>
<dbReference type="GO" id="GO:0005737">
    <property type="term" value="C:cytoplasm"/>
    <property type="evidence" value="ECO:0007669"/>
    <property type="project" value="TreeGrafter"/>
</dbReference>
<dbReference type="GO" id="GO:0004842">
    <property type="term" value="F:ubiquitin-protein transferase activity"/>
    <property type="evidence" value="ECO:0007669"/>
    <property type="project" value="InterPro"/>
</dbReference>
<dbReference type="InterPro" id="IPR003877">
    <property type="entry name" value="SPRY_dom"/>
</dbReference>
<dbReference type="InterPro" id="IPR013320">
    <property type="entry name" value="ConA-like_dom_sf"/>
</dbReference>